<proteinExistence type="predicted"/>
<protein>
    <submittedName>
        <fullName evidence="2">Uncharacterized protein</fullName>
    </submittedName>
</protein>
<name>A0A6C0DXZ0_9ZZZZ</name>
<dbReference type="EMBL" id="MN739695">
    <property type="protein sequence ID" value="QHT21614.1"/>
    <property type="molecule type" value="Genomic_DNA"/>
</dbReference>
<keyword evidence="1" id="KW-0812">Transmembrane</keyword>
<accession>A0A6C0DXZ0</accession>
<reference evidence="2" key="1">
    <citation type="journal article" date="2020" name="Nature">
        <title>Giant virus diversity and host interactions through global metagenomics.</title>
        <authorList>
            <person name="Schulz F."/>
            <person name="Roux S."/>
            <person name="Paez-Espino D."/>
            <person name="Jungbluth S."/>
            <person name="Walsh D.A."/>
            <person name="Denef V.J."/>
            <person name="McMahon K.D."/>
            <person name="Konstantinidis K.T."/>
            <person name="Eloe-Fadrosh E.A."/>
            <person name="Kyrpides N.C."/>
            <person name="Woyke T."/>
        </authorList>
    </citation>
    <scope>NUCLEOTIDE SEQUENCE</scope>
    <source>
        <strain evidence="2">GVMAG-M-3300023179-103</strain>
    </source>
</reference>
<keyword evidence="1" id="KW-1133">Transmembrane helix</keyword>
<sequence>MKNGKRLKYTNFMTFNINYLFVIIIKTFMNKCKNIDKIYNDELNIIYEFLRNKNECKKKNKEKQEKHLTYPYVNKLIDNSNNLTEHKINGLACVVKNIFEQKDTIISGINDTIENLNTTLANQGQAISTINTTLTNQGQDISNINTTLANQGQAISTINTTLINQGQDISTINTTLTNQGQDISNINTTLANQGQDISNINTSLANQGQDISDIKNTIINIQNEMNTESSSSDEHSAIQDQDIKDLQNDVGHLKAFIKLTFNYDI</sequence>
<keyword evidence="1" id="KW-0472">Membrane</keyword>
<dbReference type="Gene3D" id="1.10.287.1490">
    <property type="match status" value="1"/>
</dbReference>
<dbReference type="AlphaFoldDB" id="A0A6C0DXZ0"/>
<evidence type="ECO:0000256" key="1">
    <source>
        <dbReference type="SAM" id="Phobius"/>
    </source>
</evidence>
<feature type="transmembrane region" description="Helical" evidence="1">
    <location>
        <begin position="12"/>
        <end position="29"/>
    </location>
</feature>
<organism evidence="2">
    <name type="scientific">viral metagenome</name>
    <dbReference type="NCBI Taxonomy" id="1070528"/>
    <lineage>
        <taxon>unclassified sequences</taxon>
        <taxon>metagenomes</taxon>
        <taxon>organismal metagenomes</taxon>
    </lineage>
</organism>
<evidence type="ECO:0000313" key="2">
    <source>
        <dbReference type="EMBL" id="QHT21614.1"/>
    </source>
</evidence>